<keyword evidence="4" id="KW-1185">Reference proteome</keyword>
<dbReference type="InterPro" id="IPR036278">
    <property type="entry name" value="Sialidase_sf"/>
</dbReference>
<accession>A0A1H8RSA0</accession>
<keyword evidence="1" id="KW-0472">Membrane</keyword>
<dbReference type="Pfam" id="PF13088">
    <property type="entry name" value="BNR_2"/>
    <property type="match status" value="1"/>
</dbReference>
<evidence type="ECO:0000259" key="2">
    <source>
        <dbReference type="Pfam" id="PF13088"/>
    </source>
</evidence>
<protein>
    <submittedName>
        <fullName evidence="3">BNR repeat-like domain-containing protein</fullName>
    </submittedName>
</protein>
<reference evidence="3 4" key="1">
    <citation type="submission" date="2016-10" db="EMBL/GenBank/DDBJ databases">
        <authorList>
            <person name="de Groot N.N."/>
        </authorList>
    </citation>
    <scope>NUCLEOTIDE SEQUENCE [LARGE SCALE GENOMIC DNA]</scope>
    <source>
        <strain evidence="3 4">DSM 27842</strain>
    </source>
</reference>
<evidence type="ECO:0000256" key="1">
    <source>
        <dbReference type="SAM" id="Phobius"/>
    </source>
</evidence>
<sequence>MRWDLLIRAGLLGTIALLAVAGLWLRAEPPWRFAPAGKAALNTGDSFETVFHHTSKEGVAHAPALVNDGTEVIWFDGLREGHNDVRILQAQLESGEVSDLLTRQALSAQMVPPQTILTLGNTVDDGTGDGWLATVVSLGGWAAASIAHVANGRGRKLSLSPILNRSNLTKSPVVPMSGGWRMLPAYFEMEGGHGVAALIDERGRVRAQAVMRGKFRGIQPMIVPMSDTRAVALLRRFDRSNDRLLASWTSDGGQSWNTPEPLNLPNPSAPVAAVPLADGRLLMLFNDAPDSADTLRFASSADGGRSWTMGRILDGPGQGPLRYPMMTVLADGRIAVTYSAQGKTEIRVHVLSADWALAE</sequence>
<keyword evidence="1" id="KW-1133">Transmembrane helix</keyword>
<dbReference type="SUPFAM" id="SSF50939">
    <property type="entry name" value="Sialidases"/>
    <property type="match status" value="1"/>
</dbReference>
<dbReference type="RefSeq" id="WP_175483206.1">
    <property type="nucleotide sequence ID" value="NZ_FODS01000009.1"/>
</dbReference>
<name>A0A1H8RSA0_9RHOB</name>
<dbReference type="PANTHER" id="PTHR43752">
    <property type="entry name" value="BNR/ASP-BOX REPEAT FAMILY PROTEIN"/>
    <property type="match status" value="1"/>
</dbReference>
<dbReference type="Gene3D" id="2.120.10.10">
    <property type="match status" value="1"/>
</dbReference>
<dbReference type="AlphaFoldDB" id="A0A1H8RSA0"/>
<keyword evidence="1" id="KW-0812">Transmembrane</keyword>
<dbReference type="PANTHER" id="PTHR43752:SF2">
    <property type="entry name" value="BNR_ASP-BOX REPEAT FAMILY PROTEIN"/>
    <property type="match status" value="1"/>
</dbReference>
<evidence type="ECO:0000313" key="3">
    <source>
        <dbReference type="EMBL" id="SEO69206.1"/>
    </source>
</evidence>
<dbReference type="CDD" id="cd15482">
    <property type="entry name" value="Sialidase_non-viral"/>
    <property type="match status" value="1"/>
</dbReference>
<evidence type="ECO:0000313" key="4">
    <source>
        <dbReference type="Proteomes" id="UP000198893"/>
    </source>
</evidence>
<feature type="domain" description="Sialidase" evidence="2">
    <location>
        <begin position="72"/>
        <end position="335"/>
    </location>
</feature>
<proteinExistence type="predicted"/>
<dbReference type="STRING" id="569882.SAMN04490248_109107"/>
<dbReference type="Proteomes" id="UP000198893">
    <property type="component" value="Unassembled WGS sequence"/>
</dbReference>
<feature type="transmembrane region" description="Helical" evidence="1">
    <location>
        <begin position="6"/>
        <end position="25"/>
    </location>
</feature>
<organism evidence="3 4">
    <name type="scientific">Salinihabitans flavidus</name>
    <dbReference type="NCBI Taxonomy" id="569882"/>
    <lineage>
        <taxon>Bacteria</taxon>
        <taxon>Pseudomonadati</taxon>
        <taxon>Pseudomonadota</taxon>
        <taxon>Alphaproteobacteria</taxon>
        <taxon>Rhodobacterales</taxon>
        <taxon>Roseobacteraceae</taxon>
        <taxon>Salinihabitans</taxon>
    </lineage>
</organism>
<dbReference type="EMBL" id="FODS01000009">
    <property type="protein sequence ID" value="SEO69206.1"/>
    <property type="molecule type" value="Genomic_DNA"/>
</dbReference>
<gene>
    <name evidence="3" type="ORF">SAMN04490248_109107</name>
</gene>
<dbReference type="InterPro" id="IPR011040">
    <property type="entry name" value="Sialidase"/>
</dbReference>